<keyword evidence="2" id="KW-1185">Reference proteome</keyword>
<dbReference type="EMBL" id="CAJVPM010020870">
    <property type="protein sequence ID" value="CAG8637189.1"/>
    <property type="molecule type" value="Genomic_DNA"/>
</dbReference>
<comment type="caution">
    <text evidence="1">The sequence shown here is derived from an EMBL/GenBank/DDBJ whole genome shotgun (WGS) entry which is preliminary data.</text>
</comment>
<name>A0ACA9N666_9GLOM</name>
<proteinExistence type="predicted"/>
<evidence type="ECO:0000313" key="1">
    <source>
        <dbReference type="EMBL" id="CAG8637189.1"/>
    </source>
</evidence>
<evidence type="ECO:0000313" key="2">
    <source>
        <dbReference type="Proteomes" id="UP000789860"/>
    </source>
</evidence>
<feature type="non-terminal residue" evidence="1">
    <location>
        <position position="1"/>
    </location>
</feature>
<dbReference type="Proteomes" id="UP000789860">
    <property type="component" value="Unassembled WGS sequence"/>
</dbReference>
<protein>
    <submittedName>
        <fullName evidence="1">10161_t:CDS:1</fullName>
    </submittedName>
</protein>
<gene>
    <name evidence="1" type="ORF">SCALOS_LOCUS8183</name>
</gene>
<reference evidence="1" key="1">
    <citation type="submission" date="2021-06" db="EMBL/GenBank/DDBJ databases">
        <authorList>
            <person name="Kallberg Y."/>
            <person name="Tangrot J."/>
            <person name="Rosling A."/>
        </authorList>
    </citation>
    <scope>NUCLEOTIDE SEQUENCE</scope>
    <source>
        <strain evidence="1">AU212A</strain>
    </source>
</reference>
<feature type="non-terminal residue" evidence="1">
    <location>
        <position position="88"/>
    </location>
</feature>
<sequence>LNTAVLYNENDNNFRDLNEEKYSQHGVMKLGSEEAYISTLCSKIISNYRKFLIKHRLDEFNKVCDIGGDMEEVTIAHAIKWSTEAWQK</sequence>
<organism evidence="1 2">
    <name type="scientific">Scutellospora calospora</name>
    <dbReference type="NCBI Taxonomy" id="85575"/>
    <lineage>
        <taxon>Eukaryota</taxon>
        <taxon>Fungi</taxon>
        <taxon>Fungi incertae sedis</taxon>
        <taxon>Mucoromycota</taxon>
        <taxon>Glomeromycotina</taxon>
        <taxon>Glomeromycetes</taxon>
        <taxon>Diversisporales</taxon>
        <taxon>Gigasporaceae</taxon>
        <taxon>Scutellospora</taxon>
    </lineage>
</organism>
<accession>A0ACA9N666</accession>